<dbReference type="Proteomes" id="UP001183388">
    <property type="component" value="Unassembled WGS sequence"/>
</dbReference>
<dbReference type="PANTHER" id="PTHR43004">
    <property type="entry name" value="TRK SYSTEM POTASSIUM UPTAKE PROTEIN"/>
    <property type="match status" value="1"/>
</dbReference>
<dbReference type="RefSeq" id="WP_311630311.1">
    <property type="nucleotide sequence ID" value="NZ_JAVREN010000011.1"/>
</dbReference>
<evidence type="ECO:0000313" key="5">
    <source>
        <dbReference type="EMBL" id="MDT0307366.1"/>
    </source>
</evidence>
<evidence type="ECO:0000313" key="6">
    <source>
        <dbReference type="Proteomes" id="UP001183388"/>
    </source>
</evidence>
<dbReference type="Pfam" id="PF01494">
    <property type="entry name" value="FAD_binding_3"/>
    <property type="match status" value="1"/>
</dbReference>
<dbReference type="InterPro" id="IPR050641">
    <property type="entry name" value="RIFMO-like"/>
</dbReference>
<dbReference type="SUPFAM" id="SSF51905">
    <property type="entry name" value="FAD/NAD(P)-binding domain"/>
    <property type="match status" value="1"/>
</dbReference>
<dbReference type="InterPro" id="IPR036188">
    <property type="entry name" value="FAD/NAD-bd_sf"/>
</dbReference>
<feature type="domain" description="FAD-binding" evidence="4">
    <location>
        <begin position="11"/>
        <end position="351"/>
    </location>
</feature>
<evidence type="ECO:0000256" key="3">
    <source>
        <dbReference type="ARBA" id="ARBA00022827"/>
    </source>
</evidence>
<keyword evidence="2" id="KW-0285">Flavoprotein</keyword>
<dbReference type="PRINTS" id="PR00420">
    <property type="entry name" value="RNGMNOXGNASE"/>
</dbReference>
<evidence type="ECO:0000256" key="1">
    <source>
        <dbReference type="ARBA" id="ARBA00001974"/>
    </source>
</evidence>
<dbReference type="InterPro" id="IPR002938">
    <property type="entry name" value="FAD-bd"/>
</dbReference>
<dbReference type="GO" id="GO:0004497">
    <property type="term" value="F:monooxygenase activity"/>
    <property type="evidence" value="ECO:0007669"/>
    <property type="project" value="UniProtKB-KW"/>
</dbReference>
<organism evidence="5 6">
    <name type="scientific">Streptomyces boetiae</name>
    <dbReference type="NCBI Taxonomy" id="3075541"/>
    <lineage>
        <taxon>Bacteria</taxon>
        <taxon>Bacillati</taxon>
        <taxon>Actinomycetota</taxon>
        <taxon>Actinomycetes</taxon>
        <taxon>Kitasatosporales</taxon>
        <taxon>Streptomycetaceae</taxon>
        <taxon>Streptomyces</taxon>
    </lineage>
</organism>
<accession>A0ABU2L720</accession>
<keyword evidence="6" id="KW-1185">Reference proteome</keyword>
<dbReference type="Gene3D" id="3.50.50.60">
    <property type="entry name" value="FAD/NAD(P)-binding domain"/>
    <property type="match status" value="1"/>
</dbReference>
<keyword evidence="5" id="KW-0560">Oxidoreductase</keyword>
<dbReference type="Gene3D" id="3.40.30.120">
    <property type="match status" value="1"/>
</dbReference>
<proteinExistence type="predicted"/>
<gene>
    <name evidence="5" type="ORF">RM780_10370</name>
</gene>
<name>A0ABU2L720_9ACTN</name>
<comment type="cofactor">
    <cofactor evidence="1">
        <name>FAD</name>
        <dbReference type="ChEBI" id="CHEBI:57692"/>
    </cofactor>
</comment>
<dbReference type="EMBL" id="JAVREN010000011">
    <property type="protein sequence ID" value="MDT0307366.1"/>
    <property type="molecule type" value="Genomic_DNA"/>
</dbReference>
<dbReference type="Gene3D" id="3.30.70.2450">
    <property type="match status" value="1"/>
</dbReference>
<sequence length="557" mass="58298">MTTEHSADGHAVLIAGAGPTGLTAACTLLQQGVPVRVVDRRSGPATAPKAIVLWSGALEVLDRLEVAGPLTERALALAGASYWSRGRRLAAVRFGGLPNTRFPGPVCAPQPVTEELLYQRLLQLGGDVAWNTEVREVASGADGVTVALAPRDGGEITAERADWLIAADGMHSTVRGTLGDVAFEGATYGRDFLLGDVVLDAAGGSALPEREAQYHLTPDGVLVVVQLPGGGHRVFFDQAAGTRTDTPDLAELQGLLDARGPGQWRIRDLWWSSRFQVHTKVASAFRSGRVFLAGDAAHVHSPAGGQGLNTGVQDGYDIGWKLAAVVRGADAALLDSYQAERRPTAVRAVANADRQTKLWLVRNPLVRRLRDLLLGRLSRSGALERRLIPELAQIDLDLSASPAVVDAMDSAPGADAAARPGRRLTDAVIDAVHGTKAATLHGYVASGRHTVLVFDDGSAGDGPARAAEEARARLDRALADVLLVRAHRLGRPAPAAPGYDVAELAASENARPAQAVYVRPDGMTGARVPVDGSAGIGAFLAGVPAAHAPSRDLPGTR</sequence>
<protein>
    <submittedName>
        <fullName evidence="5">FAD-dependent monooxygenase</fullName>
    </submittedName>
</protein>
<evidence type="ECO:0000259" key="4">
    <source>
        <dbReference type="Pfam" id="PF01494"/>
    </source>
</evidence>
<evidence type="ECO:0000256" key="2">
    <source>
        <dbReference type="ARBA" id="ARBA00022630"/>
    </source>
</evidence>
<dbReference type="PANTHER" id="PTHR43004:SF19">
    <property type="entry name" value="BINDING MONOOXYGENASE, PUTATIVE (JCVI)-RELATED"/>
    <property type="match status" value="1"/>
</dbReference>
<keyword evidence="3" id="KW-0274">FAD</keyword>
<keyword evidence="5" id="KW-0503">Monooxygenase</keyword>
<comment type="caution">
    <text evidence="5">The sequence shown here is derived from an EMBL/GenBank/DDBJ whole genome shotgun (WGS) entry which is preliminary data.</text>
</comment>
<reference evidence="6" key="1">
    <citation type="submission" date="2023-07" db="EMBL/GenBank/DDBJ databases">
        <title>30 novel species of actinomycetes from the DSMZ collection.</title>
        <authorList>
            <person name="Nouioui I."/>
        </authorList>
    </citation>
    <scope>NUCLEOTIDE SEQUENCE [LARGE SCALE GENOMIC DNA]</scope>
    <source>
        <strain evidence="6">DSM 44917</strain>
    </source>
</reference>